<dbReference type="EC" id="3.1.7.2" evidence="3"/>
<dbReference type="InterPro" id="IPR045865">
    <property type="entry name" value="ACT-like_dom_sf"/>
</dbReference>
<dbReference type="Pfam" id="PF13328">
    <property type="entry name" value="HD_4"/>
    <property type="match status" value="1"/>
</dbReference>
<dbReference type="Gene3D" id="3.10.20.30">
    <property type="match status" value="1"/>
</dbReference>
<dbReference type="SUPFAM" id="SSF109604">
    <property type="entry name" value="HD-domain/PDEase-like"/>
    <property type="match status" value="1"/>
</dbReference>
<reference evidence="3" key="1">
    <citation type="submission" date="2016-10" db="EMBL/GenBank/DDBJ databases">
        <authorList>
            <person name="de Groot N.N."/>
        </authorList>
    </citation>
    <scope>NUCLEOTIDE SEQUENCE</scope>
</reference>
<dbReference type="InterPro" id="IPR004811">
    <property type="entry name" value="RelA/Spo_fam"/>
</dbReference>
<dbReference type="AlphaFoldDB" id="A0A1W1C629"/>
<dbReference type="SUPFAM" id="SSF81301">
    <property type="entry name" value="Nucleotidyltransferase"/>
    <property type="match status" value="1"/>
</dbReference>
<dbReference type="EMBL" id="FPHM01000067">
    <property type="protein sequence ID" value="SFV61151.1"/>
    <property type="molecule type" value="Genomic_DNA"/>
</dbReference>
<comment type="similarity">
    <text evidence="1">Belongs to the RelA/SpoT family.</text>
</comment>
<dbReference type="InterPro" id="IPR004095">
    <property type="entry name" value="TGS"/>
</dbReference>
<dbReference type="InterPro" id="IPR012676">
    <property type="entry name" value="TGS-like"/>
</dbReference>
<dbReference type="Gene3D" id="1.10.3210.10">
    <property type="entry name" value="Hypothetical protein af1432"/>
    <property type="match status" value="1"/>
</dbReference>
<dbReference type="Gene3D" id="3.30.460.10">
    <property type="entry name" value="Beta Polymerase, domain 2"/>
    <property type="match status" value="1"/>
</dbReference>
<dbReference type="GO" id="GO:0005886">
    <property type="term" value="C:plasma membrane"/>
    <property type="evidence" value="ECO:0007669"/>
    <property type="project" value="TreeGrafter"/>
</dbReference>
<dbReference type="EC" id="2.7.6.5" evidence="3"/>
<dbReference type="GO" id="GO:0008728">
    <property type="term" value="F:GTP diphosphokinase activity"/>
    <property type="evidence" value="ECO:0007669"/>
    <property type="project" value="UniProtKB-EC"/>
</dbReference>
<dbReference type="GO" id="GO:0042594">
    <property type="term" value="P:response to starvation"/>
    <property type="evidence" value="ECO:0007669"/>
    <property type="project" value="TreeGrafter"/>
</dbReference>
<keyword evidence="3" id="KW-0378">Hydrolase</keyword>
<sequence>MEAFFDKAKDIHSIEEAEVLLWSLIPSVEYATKEALALSIKAHEGQTRKSGEPYVVHPILVAAITANISNDQMMVQAALLHDVVEDTDYTIEDLIELFGEDVAHMVEGLTKIISIRDEELVVSGSEERLINSALTFRKMLIASIKDVRVLVIKLCDRLHNMLTLDALKPEKQKRIAEETLVVYAPIAHRLGISRLKNHLEDLSFYYIYPDDYQNIDKYIQNNAQSLQFQLNSFIQKVETFMLQNGFDEDEFEIFGRVKHYYSIYTKMQRKAVSIEEVLDLLAVRILLHEPLDCYKVLGLMHLSFTPLISRFKDYIAVPKENGYKTIHSTVFSEDGIIEAQIRTQEMHHLAEYGIAAHWKYKEGNHNSDSVKLDWLESLHYKQESVKDFYELTTKCDLFSEDITVFSPDGDPYTLPKGSTALDFAYAVHSEVGNMAVDAWVNKRNASLLTELKNSDMVHIIKDEKLHLHCSWIDTVKTSKAKEGMRLICNARIKESNILIAYAILELLFKENRENIESLIANLKLEESICKLPEKENYYKDVINKILDYTGTKELRIWQVFTKGYKKPKVKVLDHFHFFTNQALESVGFDYCCHPKVGDEIVAFYEEGKAIIHHKLCKHAYKKMLNHEAMLYVHWIVNKHAHYRLTISLQNKKGILADLLFKLSDLNLNILSIALGIQRSDEAEYCQIEVESREDKKQFFEEQISKKFNLVEIVSLDDAYNK</sequence>
<dbReference type="CDD" id="cd02116">
    <property type="entry name" value="ACT"/>
    <property type="match status" value="1"/>
</dbReference>
<gene>
    <name evidence="3" type="ORF">MNB_SV-13-563</name>
</gene>
<dbReference type="FunFam" id="1.10.3210.10:FF:000001">
    <property type="entry name" value="GTP pyrophosphokinase RelA"/>
    <property type="match status" value="1"/>
</dbReference>
<evidence type="ECO:0000256" key="1">
    <source>
        <dbReference type="ARBA" id="ARBA00007476"/>
    </source>
</evidence>
<dbReference type="InterPro" id="IPR007685">
    <property type="entry name" value="RelA_SpoT"/>
</dbReference>
<dbReference type="GO" id="GO:0015969">
    <property type="term" value="P:guanosine tetraphosphate metabolic process"/>
    <property type="evidence" value="ECO:0007669"/>
    <property type="project" value="InterPro"/>
</dbReference>
<dbReference type="CDD" id="cd05399">
    <property type="entry name" value="NT_Rel-Spo_like"/>
    <property type="match status" value="1"/>
</dbReference>
<dbReference type="Pfam" id="PF02824">
    <property type="entry name" value="TGS"/>
    <property type="match status" value="1"/>
</dbReference>
<dbReference type="SUPFAM" id="SSF55021">
    <property type="entry name" value="ACT-like"/>
    <property type="match status" value="1"/>
</dbReference>
<name>A0A1W1C629_9ZZZZ</name>
<dbReference type="SUPFAM" id="SSF81271">
    <property type="entry name" value="TGS-like"/>
    <property type="match status" value="1"/>
</dbReference>
<dbReference type="SMART" id="SM00954">
    <property type="entry name" value="RelA_SpoT"/>
    <property type="match status" value="1"/>
</dbReference>
<dbReference type="NCBIfam" id="TIGR00691">
    <property type="entry name" value="spoT_relA"/>
    <property type="match status" value="1"/>
</dbReference>
<dbReference type="InterPro" id="IPR002912">
    <property type="entry name" value="ACT_dom"/>
</dbReference>
<dbReference type="PROSITE" id="PS51671">
    <property type="entry name" value="ACT"/>
    <property type="match status" value="1"/>
</dbReference>
<dbReference type="InterPro" id="IPR003607">
    <property type="entry name" value="HD/PDEase_dom"/>
</dbReference>
<proteinExistence type="inferred from homology"/>
<keyword evidence="3" id="KW-0808">Transferase</keyword>
<dbReference type="InterPro" id="IPR043519">
    <property type="entry name" value="NT_sf"/>
</dbReference>
<accession>A0A1W1C629</accession>
<protein>
    <submittedName>
        <fullName evidence="3">GTP pyrophosphokinase, (P)ppGpp synthetase II / Guanosine-3',5'-bis(Diphosphate) 3'-pyrophosphohydrolase</fullName>
        <ecNumber evidence="3">2.7.6.5</ecNumber>
        <ecNumber evidence="3">3.1.7.2</ecNumber>
    </submittedName>
</protein>
<keyword evidence="3" id="KW-0418">Kinase</keyword>
<organism evidence="3">
    <name type="scientific">hydrothermal vent metagenome</name>
    <dbReference type="NCBI Taxonomy" id="652676"/>
    <lineage>
        <taxon>unclassified sequences</taxon>
        <taxon>metagenomes</taxon>
        <taxon>ecological metagenomes</taxon>
    </lineage>
</organism>
<dbReference type="PANTHER" id="PTHR21262">
    <property type="entry name" value="GUANOSINE-3',5'-BIS DIPHOSPHATE 3'-PYROPHOSPHOHYDROLASE"/>
    <property type="match status" value="1"/>
</dbReference>
<dbReference type="GO" id="GO:0016301">
    <property type="term" value="F:kinase activity"/>
    <property type="evidence" value="ECO:0007669"/>
    <property type="project" value="UniProtKB-KW"/>
</dbReference>
<dbReference type="FunFam" id="3.10.20.30:FF:000002">
    <property type="entry name" value="GTP pyrophosphokinase (RelA/SpoT)"/>
    <property type="match status" value="1"/>
</dbReference>
<dbReference type="GO" id="GO:0008893">
    <property type="term" value="F:guanosine-3',5'-bis(diphosphate) 3'-diphosphatase activity"/>
    <property type="evidence" value="ECO:0007669"/>
    <property type="project" value="UniProtKB-EC"/>
</dbReference>
<dbReference type="PANTHER" id="PTHR21262:SF36">
    <property type="entry name" value="BIFUNCTIONAL (P)PPGPP SYNTHASE_HYDROLASE SPOT"/>
    <property type="match status" value="1"/>
</dbReference>
<dbReference type="InterPro" id="IPR012675">
    <property type="entry name" value="Beta-grasp_dom_sf"/>
</dbReference>
<evidence type="ECO:0000313" key="3">
    <source>
        <dbReference type="EMBL" id="SFV61151.1"/>
    </source>
</evidence>
<dbReference type="CDD" id="cd00077">
    <property type="entry name" value="HDc"/>
    <property type="match status" value="1"/>
</dbReference>
<evidence type="ECO:0000259" key="2">
    <source>
        <dbReference type="PROSITE" id="PS51671"/>
    </source>
</evidence>
<dbReference type="SMART" id="SM00471">
    <property type="entry name" value="HDc"/>
    <property type="match status" value="1"/>
</dbReference>
<feature type="domain" description="ACT" evidence="2">
    <location>
        <begin position="643"/>
        <end position="720"/>
    </location>
</feature>
<dbReference type="Pfam" id="PF04607">
    <property type="entry name" value="RelA_SpoT"/>
    <property type="match status" value="1"/>
</dbReference>